<evidence type="ECO:0000256" key="1">
    <source>
        <dbReference type="SAM" id="MobiDB-lite"/>
    </source>
</evidence>
<dbReference type="WBParaSite" id="L893_g593.t1">
    <property type="protein sequence ID" value="L893_g593.t1"/>
    <property type="gene ID" value="L893_g593"/>
</dbReference>
<keyword evidence="2" id="KW-1185">Reference proteome</keyword>
<sequence length="220" mass="24536">MDGGRPPHDKNRACKDNNNRNNVHKQSSKGTTNRKRRHRDDDDDIVIIPTDYYCSVPMHVLFNGSRTPSGPAGGNIFSPLGPQLPTVPNMQNVPIARTPPPLIRPTPVYGVPAMFGEPSCSNLKCTLPRSAFCDRRKSRYIGHNICSAFSSPGSSRDSPPMQRDLQPAEHDEHDEQPTANWSTEAIRYASNVVFIKSLLMLLSQLNTEEENCEKAKNKKN</sequence>
<dbReference type="Proteomes" id="UP000095287">
    <property type="component" value="Unplaced"/>
</dbReference>
<reference evidence="3" key="1">
    <citation type="submission" date="2016-11" db="UniProtKB">
        <authorList>
            <consortium name="WormBaseParasite"/>
        </authorList>
    </citation>
    <scope>IDENTIFICATION</scope>
</reference>
<feature type="compositionally biased region" description="Basic and acidic residues" evidence="1">
    <location>
        <begin position="1"/>
        <end position="18"/>
    </location>
</feature>
<dbReference type="AlphaFoldDB" id="A0A1I8AIF0"/>
<feature type="region of interest" description="Disordered" evidence="1">
    <location>
        <begin position="1"/>
        <end position="42"/>
    </location>
</feature>
<organism evidence="2 3">
    <name type="scientific">Steinernema glaseri</name>
    <dbReference type="NCBI Taxonomy" id="37863"/>
    <lineage>
        <taxon>Eukaryota</taxon>
        <taxon>Metazoa</taxon>
        <taxon>Ecdysozoa</taxon>
        <taxon>Nematoda</taxon>
        <taxon>Chromadorea</taxon>
        <taxon>Rhabditida</taxon>
        <taxon>Tylenchina</taxon>
        <taxon>Panagrolaimomorpha</taxon>
        <taxon>Strongyloidoidea</taxon>
        <taxon>Steinernematidae</taxon>
        <taxon>Steinernema</taxon>
    </lineage>
</organism>
<feature type="compositionally biased region" description="Basic residues" evidence="1">
    <location>
        <begin position="22"/>
        <end position="38"/>
    </location>
</feature>
<feature type="region of interest" description="Disordered" evidence="1">
    <location>
        <begin position="150"/>
        <end position="182"/>
    </location>
</feature>
<evidence type="ECO:0000313" key="2">
    <source>
        <dbReference type="Proteomes" id="UP000095287"/>
    </source>
</evidence>
<proteinExistence type="predicted"/>
<name>A0A1I8AIF0_9BILA</name>
<protein>
    <submittedName>
        <fullName evidence="3">Uncharacterized protein</fullName>
    </submittedName>
</protein>
<feature type="compositionally biased region" description="Basic and acidic residues" evidence="1">
    <location>
        <begin position="166"/>
        <end position="176"/>
    </location>
</feature>
<accession>A0A1I8AIF0</accession>
<evidence type="ECO:0000313" key="3">
    <source>
        <dbReference type="WBParaSite" id="L893_g593.t1"/>
    </source>
</evidence>